<evidence type="ECO:0000256" key="4">
    <source>
        <dbReference type="RuleBase" id="RU363090"/>
    </source>
</evidence>
<dbReference type="GO" id="GO:0000824">
    <property type="term" value="F:inositol-1,4,5,6-tetrakisphosphate 3-kinase activity"/>
    <property type="evidence" value="ECO:0007669"/>
    <property type="project" value="TreeGrafter"/>
</dbReference>
<dbReference type="InterPro" id="IPR005522">
    <property type="entry name" value="IPK"/>
</dbReference>
<comment type="caution">
    <text evidence="6">The sequence shown here is derived from an EMBL/GenBank/DDBJ whole genome shotgun (WGS) entry which is preliminary data.</text>
</comment>
<evidence type="ECO:0000313" key="6">
    <source>
        <dbReference type="EMBL" id="KAG0322851.1"/>
    </source>
</evidence>
<dbReference type="GO" id="GO:0005634">
    <property type="term" value="C:nucleus"/>
    <property type="evidence" value="ECO:0007669"/>
    <property type="project" value="TreeGrafter"/>
</dbReference>
<dbReference type="Gene3D" id="3.30.470.160">
    <property type="entry name" value="Inositol polyphosphate kinase"/>
    <property type="match status" value="1"/>
</dbReference>
<evidence type="ECO:0000256" key="2">
    <source>
        <dbReference type="ARBA" id="ARBA00022679"/>
    </source>
</evidence>
<proteinExistence type="inferred from homology"/>
<evidence type="ECO:0000313" key="7">
    <source>
        <dbReference type="Proteomes" id="UP000823405"/>
    </source>
</evidence>
<feature type="region of interest" description="Disordered" evidence="5">
    <location>
        <begin position="292"/>
        <end position="335"/>
    </location>
</feature>
<dbReference type="SUPFAM" id="SSF56104">
    <property type="entry name" value="SAICAR synthase-like"/>
    <property type="match status" value="1"/>
</dbReference>
<dbReference type="InterPro" id="IPR038286">
    <property type="entry name" value="IPK_sf"/>
</dbReference>
<dbReference type="AlphaFoldDB" id="A0A9P6RLD1"/>
<comment type="similarity">
    <text evidence="1 4">Belongs to the inositol phosphokinase (IPK) family.</text>
</comment>
<dbReference type="GO" id="GO:0046854">
    <property type="term" value="P:phosphatidylinositol phosphate biosynthetic process"/>
    <property type="evidence" value="ECO:0007669"/>
    <property type="project" value="TreeGrafter"/>
</dbReference>
<dbReference type="OrthoDB" id="338650at2759"/>
<evidence type="ECO:0000256" key="5">
    <source>
        <dbReference type="SAM" id="MobiDB-lite"/>
    </source>
</evidence>
<dbReference type="Pfam" id="PF03770">
    <property type="entry name" value="IPK"/>
    <property type="match status" value="1"/>
</dbReference>
<keyword evidence="3 4" id="KW-0418">Kinase</keyword>
<accession>A0A9P6RLD1</accession>
<protein>
    <recommendedName>
        <fullName evidence="4">Kinase</fullName>
        <ecNumber evidence="4">2.7.-.-</ecNumber>
    </recommendedName>
</protein>
<keyword evidence="7" id="KW-1185">Reference proteome</keyword>
<dbReference type="Proteomes" id="UP000823405">
    <property type="component" value="Unassembled WGS sequence"/>
</dbReference>
<reference evidence="6" key="1">
    <citation type="journal article" date="2020" name="Fungal Divers.">
        <title>Resolving the Mortierellaceae phylogeny through synthesis of multi-gene phylogenetics and phylogenomics.</title>
        <authorList>
            <person name="Vandepol N."/>
            <person name="Liber J."/>
            <person name="Desiro A."/>
            <person name="Na H."/>
            <person name="Kennedy M."/>
            <person name="Barry K."/>
            <person name="Grigoriev I.V."/>
            <person name="Miller A.N."/>
            <person name="O'Donnell K."/>
            <person name="Stajich J.E."/>
            <person name="Bonito G."/>
        </authorList>
    </citation>
    <scope>NUCLEOTIDE SEQUENCE</scope>
    <source>
        <strain evidence="6">NVP60</strain>
    </source>
</reference>
<dbReference type="GO" id="GO:0008440">
    <property type="term" value="F:inositol-1,4,5-trisphosphate 3-kinase activity"/>
    <property type="evidence" value="ECO:0007669"/>
    <property type="project" value="TreeGrafter"/>
</dbReference>
<evidence type="ECO:0000256" key="3">
    <source>
        <dbReference type="ARBA" id="ARBA00022777"/>
    </source>
</evidence>
<dbReference type="EC" id="2.7.-.-" evidence="4"/>
<feature type="compositionally biased region" description="Acidic residues" evidence="5">
    <location>
        <begin position="300"/>
        <end position="330"/>
    </location>
</feature>
<keyword evidence="2 4" id="KW-0808">Transferase</keyword>
<dbReference type="PANTHER" id="PTHR12400">
    <property type="entry name" value="INOSITOL POLYPHOSPHATE KINASE"/>
    <property type="match status" value="1"/>
</dbReference>
<dbReference type="PANTHER" id="PTHR12400:SF103">
    <property type="entry name" value="INOSITOL POLYPHOSPHATE MULTIKINASE"/>
    <property type="match status" value="1"/>
</dbReference>
<dbReference type="GO" id="GO:0005737">
    <property type="term" value="C:cytoplasm"/>
    <property type="evidence" value="ECO:0007669"/>
    <property type="project" value="TreeGrafter"/>
</dbReference>
<organism evidence="6 7">
    <name type="scientific">Linnemannia gamsii</name>
    <dbReference type="NCBI Taxonomy" id="64522"/>
    <lineage>
        <taxon>Eukaryota</taxon>
        <taxon>Fungi</taxon>
        <taxon>Fungi incertae sedis</taxon>
        <taxon>Mucoromycota</taxon>
        <taxon>Mortierellomycotina</taxon>
        <taxon>Mortierellomycetes</taxon>
        <taxon>Mortierellales</taxon>
        <taxon>Mortierellaceae</taxon>
        <taxon>Linnemannia</taxon>
    </lineage>
</organism>
<gene>
    <name evidence="6" type="ORF">BGZ97_003408</name>
</gene>
<evidence type="ECO:0000256" key="1">
    <source>
        <dbReference type="ARBA" id="ARBA00007374"/>
    </source>
</evidence>
<name>A0A9P6RLD1_9FUNG</name>
<sequence length="381" mass="41877">MILNPLSNQVGGHDGVLSMGDDNEIIVKPALPQELKFYEESVLHAELAAWMPTYYGTLTLTRNQPGQAGDQSSTNGAPIIKALNGYVLSDMMAASTLDEEDAANAAAAAIAEPDVVADEAEDNGVNDDECICLENVSLGFKKPCVLDLKMGTQLYDDDASEEKKARLGAVAANTTTLPLGFRMTGFEVYDSEKDDFTKYSKHYGKGLTEDTVLDGFRAYFAAKLGPERMRLIIERFVNDLTDFLATIETQELRMRSSSLLMIYEGDAEAFDAGLSIEQEKIAAVVARAQAHMEKGAREDQEGDDEDDDNEEDEDDEDFEDYEEDDEEDGEVGQKVTDIRLIDFAHSTWTPGQGPDEGVVKGVKSALALFEKLLKEDYQIEA</sequence>
<dbReference type="GO" id="GO:0032958">
    <property type="term" value="P:inositol phosphate biosynthetic process"/>
    <property type="evidence" value="ECO:0007669"/>
    <property type="project" value="InterPro"/>
</dbReference>
<dbReference type="EMBL" id="JAAAIN010000018">
    <property type="protein sequence ID" value="KAG0322851.1"/>
    <property type="molecule type" value="Genomic_DNA"/>
</dbReference>